<feature type="region of interest" description="Disordered" evidence="1">
    <location>
        <begin position="56"/>
        <end position="97"/>
    </location>
</feature>
<dbReference type="AlphaFoldDB" id="A0A195CJS2"/>
<accession>A0A195CJS2</accession>
<evidence type="ECO:0000313" key="2">
    <source>
        <dbReference type="EMBL" id="KYN00980.1"/>
    </source>
</evidence>
<reference evidence="2 3" key="1">
    <citation type="submission" date="2016-03" db="EMBL/GenBank/DDBJ databases">
        <title>Cyphomyrmex costatus WGS genome.</title>
        <authorList>
            <person name="Nygaard S."/>
            <person name="Hu H."/>
            <person name="Boomsma J."/>
            <person name="Zhang G."/>
        </authorList>
    </citation>
    <scope>NUCLEOTIDE SEQUENCE [LARGE SCALE GENOMIC DNA]</scope>
    <source>
        <strain evidence="2">MS0001</strain>
        <tissue evidence="2">Whole body</tissue>
    </source>
</reference>
<organism evidence="2 3">
    <name type="scientific">Cyphomyrmex costatus</name>
    <dbReference type="NCBI Taxonomy" id="456900"/>
    <lineage>
        <taxon>Eukaryota</taxon>
        <taxon>Metazoa</taxon>
        <taxon>Ecdysozoa</taxon>
        <taxon>Arthropoda</taxon>
        <taxon>Hexapoda</taxon>
        <taxon>Insecta</taxon>
        <taxon>Pterygota</taxon>
        <taxon>Neoptera</taxon>
        <taxon>Endopterygota</taxon>
        <taxon>Hymenoptera</taxon>
        <taxon>Apocrita</taxon>
        <taxon>Aculeata</taxon>
        <taxon>Formicoidea</taxon>
        <taxon>Formicidae</taxon>
        <taxon>Myrmicinae</taxon>
        <taxon>Cyphomyrmex</taxon>
    </lineage>
</organism>
<dbReference type="EMBL" id="KQ977642">
    <property type="protein sequence ID" value="KYN00980.1"/>
    <property type="molecule type" value="Genomic_DNA"/>
</dbReference>
<dbReference type="Proteomes" id="UP000078542">
    <property type="component" value="Unassembled WGS sequence"/>
</dbReference>
<evidence type="ECO:0000256" key="1">
    <source>
        <dbReference type="SAM" id="MobiDB-lite"/>
    </source>
</evidence>
<protein>
    <submittedName>
        <fullName evidence="2">Uncharacterized protein</fullName>
    </submittedName>
</protein>
<gene>
    <name evidence="2" type="ORF">ALC62_08206</name>
</gene>
<proteinExistence type="predicted"/>
<keyword evidence="3" id="KW-1185">Reference proteome</keyword>
<evidence type="ECO:0000313" key="3">
    <source>
        <dbReference type="Proteomes" id="UP000078542"/>
    </source>
</evidence>
<sequence>MRTRTRLRITNRAYRSTSLKRVATTHGGMARRRCERSNDIVILRIPSALTISTESRRCSGLTPSRGRVEESSRLSRVKTSRVEPSPVHHRRCTGTTGDRASPSLGVIAFFLQVHCRSNPEGLLE</sequence>
<name>A0A195CJS2_9HYME</name>